<reference evidence="4" key="1">
    <citation type="submission" date="2014-09" db="EMBL/GenBank/DDBJ databases">
        <authorList>
            <person name="Gomez-Valero L."/>
        </authorList>
    </citation>
    <scope>NUCLEOTIDE SEQUENCE [LARGE SCALE GENOMIC DNA]</scope>
    <source>
        <strain evidence="4">ATCC33218</strain>
    </source>
</reference>
<proteinExistence type="predicted"/>
<dbReference type="Proteomes" id="UP000182998">
    <property type="component" value="Unassembled WGS sequence"/>
</dbReference>
<accession>A0A098GIA1</accession>
<dbReference type="OrthoDB" id="8639774at2"/>
<dbReference type="EMBL" id="FMVN01000005">
    <property type="protein sequence ID" value="SCY21352.1"/>
    <property type="molecule type" value="Genomic_DNA"/>
</dbReference>
<dbReference type="Proteomes" id="UP000032414">
    <property type="component" value="Chromosome I"/>
</dbReference>
<evidence type="ECO:0000313" key="5">
    <source>
        <dbReference type="Proteomes" id="UP000182998"/>
    </source>
</evidence>
<dbReference type="AlphaFoldDB" id="A0A098GIA1"/>
<reference evidence="3 5" key="3">
    <citation type="submission" date="2016-10" db="EMBL/GenBank/DDBJ databases">
        <authorList>
            <person name="Varghese N."/>
            <person name="Submissions S."/>
        </authorList>
    </citation>
    <scope>NUCLEOTIDE SEQUENCE [LARGE SCALE GENOMIC DNA]</scope>
    <source>
        <strain evidence="3 5">ATCC 33218</strain>
    </source>
</reference>
<dbReference type="HOGENOM" id="CLU_066206_1_0_6"/>
<keyword evidence="1" id="KW-0732">Signal</keyword>
<protein>
    <submittedName>
        <fullName evidence="3">Uncharacterized conserved protein</fullName>
    </submittedName>
</protein>
<dbReference type="KEGG" id="tmc:LMI_2451"/>
<keyword evidence="5" id="KW-1185">Reference proteome</keyword>
<gene>
    <name evidence="2" type="ORF">LMI_2451</name>
    <name evidence="3" type="ORF">SAMN02982997_01092</name>
</gene>
<feature type="signal peptide" evidence="1">
    <location>
        <begin position="1"/>
        <end position="24"/>
    </location>
</feature>
<dbReference type="STRING" id="451.B6N58_03935"/>
<dbReference type="Pfam" id="PF13557">
    <property type="entry name" value="Phenol_MetA_deg"/>
    <property type="match status" value="1"/>
</dbReference>
<dbReference type="EMBL" id="LN614830">
    <property type="protein sequence ID" value="CEG61715.1"/>
    <property type="molecule type" value="Genomic_DNA"/>
</dbReference>
<sequence>MKWTRTLFGFWGLACIVFASTSFAYDEPVVNLGYTSFLDGGPPSGPGLYLQNYAQYYTVDKLTDKNGRKLPFPRTDLNATADIVQLIYVSTKKVLGANLGLSALLPWLIHASVHDGLPKPVLKASDGAGDLFIGPALQFDPIMRKDGKGPRFVQRFDLDIVFPIGHYDEAFAVNASSNFWSLNPYWAVTYWFTPKWDISYRLHYLWNAKNHDPNASFGASTYSTQAGQAIFADVATDYAITEKFHLGINGYFFSQITDTRVNDVNVPGRRESVWALGPGMLYGFTKDQFLFFNLYFEADARNRPQGTNFILRYVIHFK</sequence>
<name>A0A098GIA1_LEGMI</name>
<dbReference type="InterPro" id="IPR025737">
    <property type="entry name" value="FApF"/>
</dbReference>
<dbReference type="PATRIC" id="fig|451.8.peg.2806"/>
<evidence type="ECO:0000313" key="4">
    <source>
        <dbReference type="Proteomes" id="UP000032414"/>
    </source>
</evidence>
<reference evidence="2" key="2">
    <citation type="submission" date="2014-09" db="EMBL/GenBank/DDBJ databases">
        <authorList>
            <person name="GOMEZ-VALERO Laura"/>
        </authorList>
    </citation>
    <scope>NUCLEOTIDE SEQUENCE</scope>
    <source>
        <strain evidence="2">ATCC33218</strain>
    </source>
</reference>
<evidence type="ECO:0000256" key="1">
    <source>
        <dbReference type="SAM" id="SignalP"/>
    </source>
</evidence>
<feature type="chain" id="PRO_5009750834" evidence="1">
    <location>
        <begin position="25"/>
        <end position="318"/>
    </location>
</feature>
<evidence type="ECO:0000313" key="3">
    <source>
        <dbReference type="EMBL" id="SCY21352.1"/>
    </source>
</evidence>
<evidence type="ECO:0000313" key="2">
    <source>
        <dbReference type="EMBL" id="CEG61715.1"/>
    </source>
</evidence>
<organism evidence="2 4">
    <name type="scientific">Legionella micdadei</name>
    <name type="common">Tatlockia micdadei</name>
    <dbReference type="NCBI Taxonomy" id="451"/>
    <lineage>
        <taxon>Bacteria</taxon>
        <taxon>Pseudomonadati</taxon>
        <taxon>Pseudomonadota</taxon>
        <taxon>Gammaproteobacteria</taxon>
        <taxon>Legionellales</taxon>
        <taxon>Legionellaceae</taxon>
        <taxon>Legionella</taxon>
    </lineage>
</organism>
<dbReference type="RefSeq" id="WP_045099907.1">
    <property type="nucleotide sequence ID" value="NZ_CP020614.1"/>
</dbReference>